<dbReference type="SUPFAM" id="SSF54665">
    <property type="entry name" value="CO dehydrogenase molybdoprotein N-domain-like"/>
    <property type="match status" value="1"/>
</dbReference>
<proteinExistence type="predicted"/>
<dbReference type="GO" id="GO:0005506">
    <property type="term" value="F:iron ion binding"/>
    <property type="evidence" value="ECO:0007669"/>
    <property type="project" value="InterPro"/>
</dbReference>
<name>A0A401X2W9_ACEPA</name>
<keyword evidence="3" id="KW-1185">Reference proteome</keyword>
<evidence type="ECO:0000313" key="2">
    <source>
        <dbReference type="EMBL" id="GCD62138.1"/>
    </source>
</evidence>
<organism evidence="2 3">
    <name type="scientific">Acetobacter pasteurianus NBRC 3278</name>
    <dbReference type="NCBI Taxonomy" id="1226660"/>
    <lineage>
        <taxon>Bacteria</taxon>
        <taxon>Pseudomonadati</taxon>
        <taxon>Pseudomonadota</taxon>
        <taxon>Alphaproteobacteria</taxon>
        <taxon>Acetobacterales</taxon>
        <taxon>Acetobacteraceae</taxon>
        <taxon>Acetobacter</taxon>
    </lineage>
</organism>
<dbReference type="PANTHER" id="PTHR45444">
    <property type="entry name" value="XANTHINE DEHYDROGENASE"/>
    <property type="match status" value="1"/>
</dbReference>
<dbReference type="AlphaFoldDB" id="A0A401X2W9"/>
<sequence length="184" mass="19616">MLKKHINAPTTVPGGATQSLKHESGRLHVSGKATYIDDIPTPANVVHVVPGLSTKAHARIVSMDLEPVKNFPGVLCVLTAQDVLGENQISPVGAGDEPLLATDEVFYYGQPIFAVVAETRLAARKAARQAKIVYEDLPAVLCVEEARQKGGDMVCRPLEMVRGNAENALENAPKRLCGRITVGG</sequence>
<protein>
    <recommendedName>
        <fullName evidence="1">Aldehyde oxidase/xanthine dehydrogenase a/b hammerhead domain-containing protein</fullName>
    </recommendedName>
</protein>
<dbReference type="InterPro" id="IPR000674">
    <property type="entry name" value="Ald_Oxase/Xan_DH_a/b"/>
</dbReference>
<dbReference type="GO" id="GO:0016491">
    <property type="term" value="F:oxidoreductase activity"/>
    <property type="evidence" value="ECO:0007669"/>
    <property type="project" value="InterPro"/>
</dbReference>
<dbReference type="PANTHER" id="PTHR45444:SF3">
    <property type="entry name" value="XANTHINE DEHYDROGENASE"/>
    <property type="match status" value="1"/>
</dbReference>
<reference evidence="2 3" key="1">
    <citation type="submission" date="2016-06" db="EMBL/GenBank/DDBJ databases">
        <title>Acetobacter pasteurianus NBRC 3278 whole genome sequencing project.</title>
        <authorList>
            <person name="Matsutani M."/>
            <person name="Shiwa Y."/>
            <person name="Okamoto-Kainuma A."/>
            <person name="Ishikawa M."/>
            <person name="Koizumi Y."/>
            <person name="Yoshikawa H."/>
            <person name="Yakushi T."/>
            <person name="Matsushita K."/>
        </authorList>
    </citation>
    <scope>NUCLEOTIDE SEQUENCE [LARGE SCALE GENOMIC DNA]</scope>
    <source>
        <strain evidence="2 3">NBRC 3278</strain>
    </source>
</reference>
<accession>A0A401X2W9</accession>
<dbReference type="InterPro" id="IPR036856">
    <property type="entry name" value="Ald_Oxase/Xan_DH_a/b_sf"/>
</dbReference>
<evidence type="ECO:0000313" key="3">
    <source>
        <dbReference type="Proteomes" id="UP000287385"/>
    </source>
</evidence>
<dbReference type="Gene3D" id="3.90.1170.50">
    <property type="entry name" value="Aldehyde oxidase/xanthine dehydrogenase, a/b hammerhead"/>
    <property type="match status" value="1"/>
</dbReference>
<dbReference type="Pfam" id="PF01315">
    <property type="entry name" value="Ald_Xan_dh_C"/>
    <property type="match status" value="1"/>
</dbReference>
<evidence type="ECO:0000259" key="1">
    <source>
        <dbReference type="SMART" id="SM01008"/>
    </source>
</evidence>
<dbReference type="EMBL" id="BDEV01000028">
    <property type="protein sequence ID" value="GCD62138.1"/>
    <property type="molecule type" value="Genomic_DNA"/>
</dbReference>
<gene>
    <name evidence="2" type="ORF">NBRC3278_1231</name>
</gene>
<dbReference type="Proteomes" id="UP000287385">
    <property type="component" value="Unassembled WGS sequence"/>
</dbReference>
<dbReference type="SMART" id="SM01008">
    <property type="entry name" value="Ald_Xan_dh_C"/>
    <property type="match status" value="1"/>
</dbReference>
<feature type="domain" description="Aldehyde oxidase/xanthine dehydrogenase a/b hammerhead" evidence="1">
    <location>
        <begin position="30"/>
        <end position="138"/>
    </location>
</feature>
<comment type="caution">
    <text evidence="2">The sequence shown here is derived from an EMBL/GenBank/DDBJ whole genome shotgun (WGS) entry which is preliminary data.</text>
</comment>
<dbReference type="InterPro" id="IPR016208">
    <property type="entry name" value="Ald_Oxase/xanthine_DH-like"/>
</dbReference>